<dbReference type="Gene3D" id="2.40.160.50">
    <property type="entry name" value="membrane protein fhac: a member of the omp85/tpsb transporter family"/>
    <property type="match status" value="1"/>
</dbReference>
<dbReference type="AlphaFoldDB" id="J9G7G8"/>
<evidence type="ECO:0000256" key="1">
    <source>
        <dbReference type="ARBA" id="ARBA00004370"/>
    </source>
</evidence>
<evidence type="ECO:0000259" key="6">
    <source>
        <dbReference type="Pfam" id="PF01103"/>
    </source>
</evidence>
<keyword evidence="2" id="KW-0812">Transmembrane</keyword>
<keyword evidence="5" id="KW-0998">Cell outer membrane</keyword>
<dbReference type="InterPro" id="IPR010827">
    <property type="entry name" value="BamA/TamA_POTRA"/>
</dbReference>
<dbReference type="InterPro" id="IPR000184">
    <property type="entry name" value="Bac_surfAg_D15"/>
</dbReference>
<dbReference type="GO" id="GO:0019867">
    <property type="term" value="C:outer membrane"/>
    <property type="evidence" value="ECO:0007669"/>
    <property type="project" value="InterPro"/>
</dbReference>
<comment type="caution">
    <text evidence="8">The sequence shown here is derived from an EMBL/GenBank/DDBJ whole genome shotgun (WGS) entry which is preliminary data.</text>
</comment>
<evidence type="ECO:0000256" key="4">
    <source>
        <dbReference type="ARBA" id="ARBA00023136"/>
    </source>
</evidence>
<dbReference type="EMBL" id="AMCI01005817">
    <property type="protein sequence ID" value="EJW95419.1"/>
    <property type="molecule type" value="Genomic_DNA"/>
</dbReference>
<keyword evidence="3" id="KW-0732">Signal</keyword>
<accession>J9G7G8</accession>
<feature type="domain" description="Bacterial surface antigen (D15)" evidence="6">
    <location>
        <begin position="568"/>
        <end position="766"/>
    </location>
</feature>
<dbReference type="PANTHER" id="PTHR12815:SF47">
    <property type="entry name" value="TRANSLOCATION AND ASSEMBLY MODULE SUBUNIT TAMA"/>
    <property type="match status" value="1"/>
</dbReference>
<feature type="domain" description="POTRA" evidence="7">
    <location>
        <begin position="35"/>
        <end position="142"/>
    </location>
</feature>
<dbReference type="Pfam" id="PF01103">
    <property type="entry name" value="Omp85"/>
    <property type="match status" value="1"/>
</dbReference>
<protein>
    <submittedName>
        <fullName evidence="8">Outer membrane protein, family</fullName>
    </submittedName>
</protein>
<gene>
    <name evidence="8" type="ORF">EVA_16487</name>
</gene>
<name>J9G7G8_9ZZZZ</name>
<evidence type="ECO:0000256" key="5">
    <source>
        <dbReference type="ARBA" id="ARBA00023237"/>
    </source>
</evidence>
<proteinExistence type="predicted"/>
<evidence type="ECO:0000313" key="8">
    <source>
        <dbReference type="EMBL" id="EJW95419.1"/>
    </source>
</evidence>
<keyword evidence="4" id="KW-0472">Membrane</keyword>
<evidence type="ECO:0000256" key="3">
    <source>
        <dbReference type="ARBA" id="ARBA00022729"/>
    </source>
</evidence>
<evidence type="ECO:0000259" key="7">
    <source>
        <dbReference type="Pfam" id="PF07244"/>
    </source>
</evidence>
<comment type="subcellular location">
    <subcellularLocation>
        <location evidence="1">Membrane</location>
    </subcellularLocation>
</comment>
<organism evidence="8">
    <name type="scientific">gut metagenome</name>
    <dbReference type="NCBI Taxonomy" id="749906"/>
    <lineage>
        <taxon>unclassified sequences</taxon>
        <taxon>metagenomes</taxon>
        <taxon>organismal metagenomes</taxon>
    </lineage>
</organism>
<dbReference type="PANTHER" id="PTHR12815">
    <property type="entry name" value="SORTING AND ASSEMBLY MACHINERY SAMM50 PROTEIN FAMILY MEMBER"/>
    <property type="match status" value="1"/>
</dbReference>
<evidence type="ECO:0000256" key="2">
    <source>
        <dbReference type="ARBA" id="ARBA00022692"/>
    </source>
</evidence>
<reference evidence="8" key="1">
    <citation type="journal article" date="2012" name="PLoS ONE">
        <title>Gene sets for utilization of primary and secondary nutrition supplies in the distal gut of endangered iberian lynx.</title>
        <authorList>
            <person name="Alcaide M."/>
            <person name="Messina E."/>
            <person name="Richter M."/>
            <person name="Bargiela R."/>
            <person name="Peplies J."/>
            <person name="Huws S.A."/>
            <person name="Newbold C.J."/>
            <person name="Golyshin P.N."/>
            <person name="Simon M.A."/>
            <person name="Lopez G."/>
            <person name="Yakimov M.M."/>
            <person name="Ferrer M."/>
        </authorList>
    </citation>
    <scope>NUCLEOTIDE SEQUENCE</scope>
</reference>
<dbReference type="PROSITE" id="PS51257">
    <property type="entry name" value="PROKAR_LIPOPROTEIN"/>
    <property type="match status" value="1"/>
</dbReference>
<sequence length="769" mass="88195">MKKYVHLLIVSAILSTLASCSATKYVPDGSFLLDEIKIRTDNKAVRPSVLRMYVRQNPNAKWFSLIKTQLYVYNLSGRDSTRWGNKFLRRIGDAPVIYNEEEAKRSEEEIRKAVQNMGYMAASVQRSVKTKKKKLKLYFDVTTDKPYVVNSIQYDIPDEHIAYLIRQDSAHSLLKKGMYFDVNALDADRQRITEQLLNNGYYKFNKDYIGYTADTIRNTYKVGLTQCLHPYRRHTNDSVTAHPRYWINKINFITDYDMLRSSAMGSVDVNDSIHYKGYSIFYKDKLYLRPKVLTSNLHIQSGDLYNENKVQQTYSNFGRLSALKYTNIRFVETQVGDSAKLDCYVLLTKSKHNSIAFEVEGTNSAGDLGAAASVSFQNRNLFHGSETFMVKLRGAYEVISGLQSGYSHNNYTEFGVESSINFPNFLFPFLSTDFKQKIRATTEFGLQYNYQMRPEFLRTMASANWSYKWIKRQKIQHRIDLINIGFLYLPSISERFKEDYINKGQNQVLQYNYQDRLIINMGYSFHYNSVGGAVVNNTIASNSYSIRFNLESAGNIMYALSKAASIRKNSNGEYAILGIPYAQYVKGEFDFAQNIRIDHRNSLAFHLGLGVAVPYGNAKTIPFEKQYFSGGANSVRGWSVRDLGPGCFPGNGNLLDQSGDIKLDASVEYRSKLFWKFQGAVFVDAGNIWTIRSYANQPGGVFELDKFYKQIAVSYGLGLRLDLDFFILRFDGGMKAINPAYTTKREHFPILHPKFKRDFAFHFAVGYPF</sequence>
<dbReference type="InterPro" id="IPR039910">
    <property type="entry name" value="D15-like"/>
</dbReference>
<dbReference type="Pfam" id="PF07244">
    <property type="entry name" value="POTRA"/>
    <property type="match status" value="1"/>
</dbReference>